<name>A0AAV1TFA7_9STRA</name>
<sequence length="545" mass="60728">MAGGGMYTKMTASGSSLMSNPRTISKELEAKISAAIAGVITSQDMSKLTTKLVRQAVEKEVHVSLATHKDMLKRLMHQELRKLRAEKVAKRVDIVEPWKNAMRRESLVKGLRRVYQLQREDPLSFPDWGLHAIQSLCDLQAVEKGQVQRLATLYARLMGALWLGEDRHADWTSGSIPTPTQLVHVIRAVYVVERLGISHVRRVELLDFCDRSPAFYSPKELLGWNPAEEPPSINNHSRVSVYEQLTRALVLWHHTHELGIHIGFILPQLLQHLLSVYPYKGPGDLSPQDYADQVRFVTTLVFVLTNHGRLRCETDLLPHEYFFLRHHVAYHLAQQDVDLLAETLRALRCFEGSNNLVQVRRGMAFLLLTQQEDGSWATESASHDTEQRYFSTVQALWALCEPLRMGFAPAFPEATPMLELHLNADIVGTDNLSLGASNTSASDVKDIRINSEVAAATAAAPTDMEDVATRVGFLQGLLDQNGDVKNVSAALATHVLSALAGMVLTVDILKSTGVGRTINKLRKHTTPSVAKTATQLVAKWKKDLL</sequence>
<dbReference type="Pfam" id="PF08711">
    <property type="entry name" value="Med26"/>
    <property type="match status" value="1"/>
</dbReference>
<dbReference type="InterPro" id="IPR014876">
    <property type="entry name" value="DEK_C"/>
</dbReference>
<dbReference type="PROSITE" id="PS51998">
    <property type="entry name" value="DEK_C"/>
    <property type="match status" value="1"/>
</dbReference>
<feature type="domain" description="DEK-C" evidence="5">
    <location>
        <begin position="26"/>
        <end position="81"/>
    </location>
</feature>
<evidence type="ECO:0000313" key="7">
    <source>
        <dbReference type="Proteomes" id="UP001162060"/>
    </source>
</evidence>
<keyword evidence="2 3" id="KW-0539">Nucleus</keyword>
<evidence type="ECO:0000259" key="4">
    <source>
        <dbReference type="PROSITE" id="PS51319"/>
    </source>
</evidence>
<protein>
    <recommendedName>
        <fullName evidence="8">TFIIS N-terminal domain-containing protein</fullName>
    </recommendedName>
</protein>
<reference evidence="6" key="1">
    <citation type="submission" date="2024-01" db="EMBL/GenBank/DDBJ databases">
        <authorList>
            <person name="Webb A."/>
        </authorList>
    </citation>
    <scope>NUCLEOTIDE SEQUENCE</scope>
    <source>
        <strain evidence="6">Pm1</strain>
    </source>
</reference>
<dbReference type="CDD" id="cd00183">
    <property type="entry name" value="TFIIS_I"/>
    <property type="match status" value="1"/>
</dbReference>
<dbReference type="InterPro" id="IPR017923">
    <property type="entry name" value="TFIIS_N"/>
</dbReference>
<dbReference type="EMBL" id="CAKLBY020000049">
    <property type="protein sequence ID" value="CAK7919741.1"/>
    <property type="molecule type" value="Genomic_DNA"/>
</dbReference>
<dbReference type="PROSITE" id="PS51319">
    <property type="entry name" value="TFIIS_N"/>
    <property type="match status" value="1"/>
</dbReference>
<dbReference type="InterPro" id="IPR035441">
    <property type="entry name" value="TFIIS/LEDGF_dom_sf"/>
</dbReference>
<dbReference type="InterPro" id="IPR008930">
    <property type="entry name" value="Terpenoid_cyclase/PrenylTrfase"/>
</dbReference>
<gene>
    <name evidence="6" type="ORF">PM001_LOCUS6136</name>
</gene>
<proteinExistence type="predicted"/>
<feature type="domain" description="TFIIS N-terminal" evidence="4">
    <location>
        <begin position="472"/>
        <end position="545"/>
    </location>
</feature>
<dbReference type="Proteomes" id="UP001162060">
    <property type="component" value="Unassembled WGS sequence"/>
</dbReference>
<dbReference type="Pfam" id="PF08766">
    <property type="entry name" value="DEK_C"/>
    <property type="match status" value="1"/>
</dbReference>
<dbReference type="InterPro" id="IPR003617">
    <property type="entry name" value="TFIIS/CRSP70_N_sub"/>
</dbReference>
<evidence type="ECO:0008006" key="8">
    <source>
        <dbReference type="Google" id="ProtNLM"/>
    </source>
</evidence>
<evidence type="ECO:0000256" key="3">
    <source>
        <dbReference type="PROSITE-ProRule" id="PRU00649"/>
    </source>
</evidence>
<dbReference type="Gene3D" id="1.20.930.10">
    <property type="entry name" value="Conserved domain common to transcription factors TFIIS, elongin A, CRSP70"/>
    <property type="match status" value="1"/>
</dbReference>
<evidence type="ECO:0000313" key="6">
    <source>
        <dbReference type="EMBL" id="CAK7919741.1"/>
    </source>
</evidence>
<organism evidence="6 7">
    <name type="scientific">Peronospora matthiolae</name>
    <dbReference type="NCBI Taxonomy" id="2874970"/>
    <lineage>
        <taxon>Eukaryota</taxon>
        <taxon>Sar</taxon>
        <taxon>Stramenopiles</taxon>
        <taxon>Oomycota</taxon>
        <taxon>Peronosporomycetes</taxon>
        <taxon>Peronosporales</taxon>
        <taxon>Peronosporaceae</taxon>
        <taxon>Peronospora</taxon>
    </lineage>
</organism>
<evidence type="ECO:0000259" key="5">
    <source>
        <dbReference type="PROSITE" id="PS51998"/>
    </source>
</evidence>
<dbReference type="SMART" id="SM00509">
    <property type="entry name" value="TFS2N"/>
    <property type="match status" value="1"/>
</dbReference>
<comment type="subcellular location">
    <subcellularLocation>
        <location evidence="1 3">Nucleus</location>
    </subcellularLocation>
</comment>
<evidence type="ECO:0000256" key="1">
    <source>
        <dbReference type="ARBA" id="ARBA00004123"/>
    </source>
</evidence>
<accession>A0AAV1TFA7</accession>
<evidence type="ECO:0000256" key="2">
    <source>
        <dbReference type="ARBA" id="ARBA00023242"/>
    </source>
</evidence>
<dbReference type="AlphaFoldDB" id="A0AAV1TFA7"/>
<dbReference type="Gene3D" id="1.50.10.20">
    <property type="match status" value="1"/>
</dbReference>
<dbReference type="SUPFAM" id="SSF47676">
    <property type="entry name" value="Conserved domain common to transcription factors TFIIS, elongin A, CRSP70"/>
    <property type="match status" value="1"/>
</dbReference>
<dbReference type="GO" id="GO:0005634">
    <property type="term" value="C:nucleus"/>
    <property type="evidence" value="ECO:0007669"/>
    <property type="project" value="UniProtKB-SubCell"/>
</dbReference>
<comment type="caution">
    <text evidence="6">The sequence shown here is derived from an EMBL/GenBank/DDBJ whole genome shotgun (WGS) entry which is preliminary data.</text>
</comment>
<dbReference type="SUPFAM" id="SSF48239">
    <property type="entry name" value="Terpenoid cyclases/Protein prenyltransferases"/>
    <property type="match status" value="1"/>
</dbReference>